<dbReference type="Pfam" id="PF17921">
    <property type="entry name" value="Integrase_H2C2"/>
    <property type="match status" value="1"/>
</dbReference>
<name>A0A6L2K6S9_TANCI</name>
<comment type="caution">
    <text evidence="3">The sequence shown here is derived from an EMBL/GenBank/DDBJ whole genome shotgun (WGS) entry which is preliminary data.</text>
</comment>
<dbReference type="Gene3D" id="1.10.340.70">
    <property type="match status" value="1"/>
</dbReference>
<dbReference type="InterPro" id="IPR050951">
    <property type="entry name" value="Retrovirus_Pol_polyprotein"/>
</dbReference>
<sequence length="220" mass="26169">MRQRRWIELLSDYDCEIRYHPCKGNVVAGALSQKDREPLKVRSLAMTVHTNLLKKILEAQTEALKEKNVKAENLRRDVIMHESNKYKYSIHPGSDKMYQDLKKLYWWPNMKADIATFVSKCVTCAKKSYADVRHKLMEFEVGDMVMLKVSPLKGVIRFRKHEPIENTDREVKQLKQSRIPIVKVQWNSRRGPEYTWEREDFFKRNYPHLLSSNQKTSKRN</sequence>
<dbReference type="GO" id="GO:0003964">
    <property type="term" value="F:RNA-directed DNA polymerase activity"/>
    <property type="evidence" value="ECO:0007669"/>
    <property type="project" value="UniProtKB-KW"/>
</dbReference>
<evidence type="ECO:0000313" key="3">
    <source>
        <dbReference type="EMBL" id="GEU44520.1"/>
    </source>
</evidence>
<evidence type="ECO:0000256" key="1">
    <source>
        <dbReference type="SAM" id="Coils"/>
    </source>
</evidence>
<dbReference type="AlphaFoldDB" id="A0A6L2K6S9"/>
<dbReference type="PANTHER" id="PTHR37984:SF5">
    <property type="entry name" value="PROTEIN NYNRIN-LIKE"/>
    <property type="match status" value="1"/>
</dbReference>
<gene>
    <name evidence="3" type="ORF">Tci_016498</name>
</gene>
<protein>
    <submittedName>
        <fullName evidence="3">Putative reverse transcriptase domain-containing protein</fullName>
    </submittedName>
</protein>
<feature type="domain" description="Integrase zinc-binding" evidence="2">
    <location>
        <begin position="74"/>
        <end position="127"/>
    </location>
</feature>
<feature type="coiled-coil region" evidence="1">
    <location>
        <begin position="54"/>
        <end position="84"/>
    </location>
</feature>
<accession>A0A6L2K6S9</accession>
<keyword evidence="3" id="KW-0808">Transferase</keyword>
<dbReference type="InterPro" id="IPR041588">
    <property type="entry name" value="Integrase_H2C2"/>
</dbReference>
<keyword evidence="3" id="KW-0548">Nucleotidyltransferase</keyword>
<dbReference type="EMBL" id="BKCJ010001857">
    <property type="protein sequence ID" value="GEU44520.1"/>
    <property type="molecule type" value="Genomic_DNA"/>
</dbReference>
<keyword evidence="3" id="KW-0695">RNA-directed DNA polymerase</keyword>
<proteinExistence type="predicted"/>
<evidence type="ECO:0000259" key="2">
    <source>
        <dbReference type="Pfam" id="PF17921"/>
    </source>
</evidence>
<dbReference type="PANTHER" id="PTHR37984">
    <property type="entry name" value="PROTEIN CBG26694"/>
    <property type="match status" value="1"/>
</dbReference>
<organism evidence="3">
    <name type="scientific">Tanacetum cinerariifolium</name>
    <name type="common">Dalmatian daisy</name>
    <name type="synonym">Chrysanthemum cinerariifolium</name>
    <dbReference type="NCBI Taxonomy" id="118510"/>
    <lineage>
        <taxon>Eukaryota</taxon>
        <taxon>Viridiplantae</taxon>
        <taxon>Streptophyta</taxon>
        <taxon>Embryophyta</taxon>
        <taxon>Tracheophyta</taxon>
        <taxon>Spermatophyta</taxon>
        <taxon>Magnoliopsida</taxon>
        <taxon>eudicotyledons</taxon>
        <taxon>Gunneridae</taxon>
        <taxon>Pentapetalae</taxon>
        <taxon>asterids</taxon>
        <taxon>campanulids</taxon>
        <taxon>Asterales</taxon>
        <taxon>Asteraceae</taxon>
        <taxon>Asteroideae</taxon>
        <taxon>Anthemideae</taxon>
        <taxon>Anthemidinae</taxon>
        <taxon>Tanacetum</taxon>
    </lineage>
</organism>
<reference evidence="3" key="1">
    <citation type="journal article" date="2019" name="Sci. Rep.">
        <title>Draft genome of Tanacetum cinerariifolium, the natural source of mosquito coil.</title>
        <authorList>
            <person name="Yamashiro T."/>
            <person name="Shiraishi A."/>
            <person name="Satake H."/>
            <person name="Nakayama K."/>
        </authorList>
    </citation>
    <scope>NUCLEOTIDE SEQUENCE</scope>
</reference>
<keyword evidence="1" id="KW-0175">Coiled coil</keyword>